<dbReference type="SUPFAM" id="SSF49562">
    <property type="entry name" value="C2 domain (Calcium/lipid-binding domain, CaLB)"/>
    <property type="match status" value="1"/>
</dbReference>
<dbReference type="Pfam" id="PF00168">
    <property type="entry name" value="C2"/>
    <property type="match status" value="1"/>
</dbReference>
<keyword evidence="5" id="KW-1185">Reference proteome</keyword>
<evidence type="ECO:0000259" key="3">
    <source>
        <dbReference type="PROSITE" id="PS50004"/>
    </source>
</evidence>
<dbReference type="GO" id="GO:0016020">
    <property type="term" value="C:membrane"/>
    <property type="evidence" value="ECO:0007669"/>
    <property type="project" value="TreeGrafter"/>
</dbReference>
<dbReference type="PANTHER" id="PTHR45911:SF4">
    <property type="entry name" value="MULTIPLE C2 AND TRANSMEMBRANE DOMAIN-CONTAINING PROTEIN"/>
    <property type="match status" value="1"/>
</dbReference>
<keyword evidence="1" id="KW-0479">Metal-binding</keyword>
<evidence type="ECO:0000313" key="4">
    <source>
        <dbReference type="EMBL" id="CAG9328352.1"/>
    </source>
</evidence>
<proteinExistence type="predicted"/>
<dbReference type="InterPro" id="IPR000008">
    <property type="entry name" value="C2_dom"/>
</dbReference>
<keyword evidence="2" id="KW-0106">Calcium</keyword>
<dbReference type="SMART" id="SM00239">
    <property type="entry name" value="C2"/>
    <property type="match status" value="1"/>
</dbReference>
<accession>A0AAU9JQT9</accession>
<dbReference type="EMBL" id="CAJZBQ010000045">
    <property type="protein sequence ID" value="CAG9328352.1"/>
    <property type="molecule type" value="Genomic_DNA"/>
</dbReference>
<dbReference type="Gene3D" id="2.60.40.150">
    <property type="entry name" value="C2 domain"/>
    <property type="match status" value="1"/>
</dbReference>
<dbReference type="Proteomes" id="UP001162131">
    <property type="component" value="Unassembled WGS sequence"/>
</dbReference>
<feature type="domain" description="C2" evidence="3">
    <location>
        <begin position="85"/>
        <end position="199"/>
    </location>
</feature>
<evidence type="ECO:0000313" key="5">
    <source>
        <dbReference type="Proteomes" id="UP001162131"/>
    </source>
</evidence>
<evidence type="ECO:0000256" key="2">
    <source>
        <dbReference type="ARBA" id="ARBA00022837"/>
    </source>
</evidence>
<organism evidence="4 5">
    <name type="scientific">Blepharisma stoltei</name>
    <dbReference type="NCBI Taxonomy" id="1481888"/>
    <lineage>
        <taxon>Eukaryota</taxon>
        <taxon>Sar</taxon>
        <taxon>Alveolata</taxon>
        <taxon>Ciliophora</taxon>
        <taxon>Postciliodesmatophora</taxon>
        <taxon>Heterotrichea</taxon>
        <taxon>Heterotrichida</taxon>
        <taxon>Blepharismidae</taxon>
        <taxon>Blepharisma</taxon>
    </lineage>
</organism>
<evidence type="ECO:0000256" key="1">
    <source>
        <dbReference type="ARBA" id="ARBA00022723"/>
    </source>
</evidence>
<reference evidence="4" key="1">
    <citation type="submission" date="2021-09" db="EMBL/GenBank/DDBJ databases">
        <authorList>
            <consortium name="AG Swart"/>
            <person name="Singh M."/>
            <person name="Singh A."/>
            <person name="Seah K."/>
            <person name="Emmerich C."/>
        </authorList>
    </citation>
    <scope>NUCLEOTIDE SEQUENCE</scope>
    <source>
        <strain evidence="4">ATCC30299</strain>
    </source>
</reference>
<dbReference type="InterPro" id="IPR035892">
    <property type="entry name" value="C2_domain_sf"/>
</dbReference>
<dbReference type="PANTHER" id="PTHR45911">
    <property type="entry name" value="C2 DOMAIN-CONTAINING PROTEIN"/>
    <property type="match status" value="1"/>
</dbReference>
<dbReference type="PROSITE" id="PS50004">
    <property type="entry name" value="C2"/>
    <property type="match status" value="1"/>
</dbReference>
<protein>
    <recommendedName>
        <fullName evidence="3">C2 domain-containing protein</fullName>
    </recommendedName>
</protein>
<sequence length="357" mass="41318">MTTPGRTKELSRIFHHISEGGQMITARTIKKYLGRDVNTDMLPSTINKDDFIDAFDAELLRLKDQEDYLIYQISQYKSKTRKHLQSQGDRDEYGYNGIMDGSKFEFIVEEARDLPAMNTNNTADSFFTVKSDDELFFQSQLIVDSAEPVWNEKVSIPVTSKSHLIEFELWDDDSNPELIGSFVIELETYEDQQVHCRWYDLEGPEGISSGEVKITGQWIYSMTRFHNACLDKYDRNITQCEKLLSQVTEHLENLYTLDGKELLSAWLDPPSLTLISSKSRKGKHFLSIPCSRHGSLLGTPRSKARKNTRYINIKDSFSSPRLPESDRYNSFLDEEKPYERQPFKFDFLAIGMYLSTK</sequence>
<dbReference type="GO" id="GO:0005509">
    <property type="term" value="F:calcium ion binding"/>
    <property type="evidence" value="ECO:0007669"/>
    <property type="project" value="TreeGrafter"/>
</dbReference>
<dbReference type="AlphaFoldDB" id="A0AAU9JQT9"/>
<gene>
    <name evidence="4" type="ORF">BSTOLATCC_MIC45804</name>
</gene>
<name>A0AAU9JQT9_9CILI</name>
<comment type="caution">
    <text evidence="4">The sequence shown here is derived from an EMBL/GenBank/DDBJ whole genome shotgun (WGS) entry which is preliminary data.</text>
</comment>
<dbReference type="CDD" id="cd00030">
    <property type="entry name" value="C2"/>
    <property type="match status" value="1"/>
</dbReference>